<keyword evidence="1" id="KW-0472">Membrane</keyword>
<dbReference type="Proteomes" id="UP000028487">
    <property type="component" value="Unassembled WGS sequence"/>
</dbReference>
<keyword evidence="1" id="KW-0812">Transmembrane</keyword>
<accession>A0A077NMN4</accession>
<dbReference type="HOGENOM" id="CLU_2468304_0_0_6"/>
<organism evidence="2">
    <name type="scientific">Xenorhabdus bovienii str. feltiae Moldova</name>
    <dbReference type="NCBI Taxonomy" id="1398200"/>
    <lineage>
        <taxon>Bacteria</taxon>
        <taxon>Pseudomonadati</taxon>
        <taxon>Pseudomonadota</taxon>
        <taxon>Gammaproteobacteria</taxon>
        <taxon>Enterobacterales</taxon>
        <taxon>Morganellaceae</taxon>
        <taxon>Xenorhabdus</taxon>
    </lineage>
</organism>
<protein>
    <submittedName>
        <fullName evidence="2">Uncharacterized protein</fullName>
    </submittedName>
</protein>
<gene>
    <name evidence="2" type="ORF">XBFM1_1090002</name>
</gene>
<evidence type="ECO:0000313" key="2">
    <source>
        <dbReference type="EMBL" id="CDG99593.1"/>
    </source>
</evidence>
<keyword evidence="1" id="KW-1133">Transmembrane helix</keyword>
<dbReference type="AlphaFoldDB" id="A0A077NMN4"/>
<feature type="transmembrane region" description="Helical" evidence="1">
    <location>
        <begin position="37"/>
        <end position="57"/>
    </location>
</feature>
<name>A0A077NMN4_XENBV</name>
<comment type="caution">
    <text evidence="2">The sequence shown here is derived from an EMBL/GenBank/DDBJ whole genome shotgun (WGS) entry which is preliminary data.</text>
</comment>
<reference evidence="2" key="1">
    <citation type="submission" date="2013-07" db="EMBL/GenBank/DDBJ databases">
        <title>Sub-species coevolution in mutualistic symbiosis.</title>
        <authorList>
            <person name="Murfin K."/>
            <person name="Klassen J."/>
            <person name="Lee M."/>
            <person name="Forst S."/>
            <person name="Stock P."/>
            <person name="Goodrich-Blair H."/>
        </authorList>
    </citation>
    <scope>NUCLEOTIDE SEQUENCE [LARGE SCALE GENOMIC DNA]</scope>
    <source>
        <strain evidence="2">Feltiae Moldova</strain>
    </source>
</reference>
<proteinExistence type="predicted"/>
<sequence length="93" mass="10451">MVVLGQPCLRQARGIRGGITSPLREQSAASTLTIDELAYLFTDYLTDVVIITLYYRFLYYRLGYARLFHVNISGYIEGLEAITGNSSLSTCIY</sequence>
<dbReference type="EMBL" id="CBSV010000012">
    <property type="protein sequence ID" value="CDG99593.1"/>
    <property type="molecule type" value="Genomic_DNA"/>
</dbReference>
<evidence type="ECO:0000256" key="1">
    <source>
        <dbReference type="SAM" id="Phobius"/>
    </source>
</evidence>